<sequence length="127" mass="13538">MDTPATAPDTCRTADLDASPLPDEEARELSRLLKAVADPVRLQLVALIAAHEDAEACVCDLTCAFDLSAPTISHHLKVLREAGVLVSERRGTWVHYRLCTDALGEVARALAAVGTPRVPLLVSAASR</sequence>
<organism evidence="5 6">
    <name type="scientific">Nocardioides lentus</name>
    <dbReference type="NCBI Taxonomy" id="338077"/>
    <lineage>
        <taxon>Bacteria</taxon>
        <taxon>Bacillati</taxon>
        <taxon>Actinomycetota</taxon>
        <taxon>Actinomycetes</taxon>
        <taxon>Propionibacteriales</taxon>
        <taxon>Nocardioidaceae</taxon>
        <taxon>Nocardioides</taxon>
    </lineage>
</organism>
<dbReference type="EMBL" id="BAAAMY010000001">
    <property type="protein sequence ID" value="GAA1906585.1"/>
    <property type="molecule type" value="Genomic_DNA"/>
</dbReference>
<dbReference type="PROSITE" id="PS00846">
    <property type="entry name" value="HTH_ARSR_1"/>
    <property type="match status" value="1"/>
</dbReference>
<proteinExistence type="predicted"/>
<gene>
    <name evidence="5" type="ORF">GCM10009737_04220</name>
</gene>
<dbReference type="InterPro" id="IPR001845">
    <property type="entry name" value="HTH_ArsR_DNA-bd_dom"/>
</dbReference>
<dbReference type="InterPro" id="IPR036390">
    <property type="entry name" value="WH_DNA-bd_sf"/>
</dbReference>
<dbReference type="NCBIfam" id="NF033788">
    <property type="entry name" value="HTH_metalloreg"/>
    <property type="match status" value="1"/>
</dbReference>
<dbReference type="PROSITE" id="PS50987">
    <property type="entry name" value="HTH_ARSR_2"/>
    <property type="match status" value="1"/>
</dbReference>
<keyword evidence="6" id="KW-1185">Reference proteome</keyword>
<evidence type="ECO:0000256" key="3">
    <source>
        <dbReference type="ARBA" id="ARBA00023163"/>
    </source>
</evidence>
<dbReference type="PANTHER" id="PTHR33154">
    <property type="entry name" value="TRANSCRIPTIONAL REGULATOR, ARSR FAMILY"/>
    <property type="match status" value="1"/>
</dbReference>
<dbReference type="RefSeq" id="WP_344003020.1">
    <property type="nucleotide sequence ID" value="NZ_BAAAMY010000001.1"/>
</dbReference>
<reference evidence="6" key="1">
    <citation type="journal article" date="2019" name="Int. J. Syst. Evol. Microbiol.">
        <title>The Global Catalogue of Microorganisms (GCM) 10K type strain sequencing project: providing services to taxonomists for standard genome sequencing and annotation.</title>
        <authorList>
            <consortium name="The Broad Institute Genomics Platform"/>
            <consortium name="The Broad Institute Genome Sequencing Center for Infectious Disease"/>
            <person name="Wu L."/>
            <person name="Ma J."/>
        </authorList>
    </citation>
    <scope>NUCLEOTIDE SEQUENCE [LARGE SCALE GENOMIC DNA]</scope>
    <source>
        <strain evidence="6">JCM 14046</strain>
    </source>
</reference>
<dbReference type="InterPro" id="IPR051081">
    <property type="entry name" value="HTH_MetalResp_TranReg"/>
</dbReference>
<keyword evidence="2" id="KW-0238">DNA-binding</keyword>
<dbReference type="PRINTS" id="PR00778">
    <property type="entry name" value="HTHARSR"/>
</dbReference>
<name>A0ABP5A9Q5_9ACTN</name>
<dbReference type="InterPro" id="IPR018334">
    <property type="entry name" value="ArsR_HTH"/>
</dbReference>
<evidence type="ECO:0000313" key="6">
    <source>
        <dbReference type="Proteomes" id="UP001501612"/>
    </source>
</evidence>
<comment type="caution">
    <text evidence="5">The sequence shown here is derived from an EMBL/GenBank/DDBJ whole genome shotgun (WGS) entry which is preliminary data.</text>
</comment>
<dbReference type="InterPro" id="IPR011991">
    <property type="entry name" value="ArsR-like_HTH"/>
</dbReference>
<dbReference type="CDD" id="cd00090">
    <property type="entry name" value="HTH_ARSR"/>
    <property type="match status" value="1"/>
</dbReference>
<protein>
    <submittedName>
        <fullName evidence="5">Metalloregulator ArsR/SmtB family transcription factor</fullName>
    </submittedName>
</protein>
<evidence type="ECO:0000259" key="4">
    <source>
        <dbReference type="PROSITE" id="PS50987"/>
    </source>
</evidence>
<keyword evidence="1" id="KW-0805">Transcription regulation</keyword>
<feature type="domain" description="HTH arsR-type" evidence="4">
    <location>
        <begin position="21"/>
        <end position="118"/>
    </location>
</feature>
<dbReference type="PANTHER" id="PTHR33154:SF18">
    <property type="entry name" value="ARSENICAL RESISTANCE OPERON REPRESSOR"/>
    <property type="match status" value="1"/>
</dbReference>
<evidence type="ECO:0000313" key="5">
    <source>
        <dbReference type="EMBL" id="GAA1906585.1"/>
    </source>
</evidence>
<evidence type="ECO:0000256" key="2">
    <source>
        <dbReference type="ARBA" id="ARBA00023125"/>
    </source>
</evidence>
<dbReference type="InterPro" id="IPR036388">
    <property type="entry name" value="WH-like_DNA-bd_sf"/>
</dbReference>
<dbReference type="SUPFAM" id="SSF46785">
    <property type="entry name" value="Winged helix' DNA-binding domain"/>
    <property type="match status" value="1"/>
</dbReference>
<dbReference type="Gene3D" id="1.10.10.10">
    <property type="entry name" value="Winged helix-like DNA-binding domain superfamily/Winged helix DNA-binding domain"/>
    <property type="match status" value="1"/>
</dbReference>
<evidence type="ECO:0000256" key="1">
    <source>
        <dbReference type="ARBA" id="ARBA00023015"/>
    </source>
</evidence>
<dbReference type="Proteomes" id="UP001501612">
    <property type="component" value="Unassembled WGS sequence"/>
</dbReference>
<keyword evidence="3" id="KW-0804">Transcription</keyword>
<accession>A0ABP5A9Q5</accession>
<dbReference type="Pfam" id="PF01022">
    <property type="entry name" value="HTH_5"/>
    <property type="match status" value="1"/>
</dbReference>
<dbReference type="SMART" id="SM00418">
    <property type="entry name" value="HTH_ARSR"/>
    <property type="match status" value="1"/>
</dbReference>